<dbReference type="STRING" id="1122240.GCA_000620105_01224"/>
<dbReference type="EC" id="2.1.1.195" evidence="5"/>
<feature type="region of interest" description="Disordered" evidence="6">
    <location>
        <begin position="1"/>
        <end position="23"/>
    </location>
</feature>
<organism evidence="7 8">
    <name type="scientific">Microvirgula aerodenitrificans</name>
    <dbReference type="NCBI Taxonomy" id="57480"/>
    <lineage>
        <taxon>Bacteria</taxon>
        <taxon>Pseudomonadati</taxon>
        <taxon>Pseudomonadota</taxon>
        <taxon>Betaproteobacteria</taxon>
        <taxon>Neisseriales</taxon>
        <taxon>Aquaspirillaceae</taxon>
        <taxon>Microvirgula</taxon>
    </lineage>
</organism>
<dbReference type="Proteomes" id="UP000244173">
    <property type="component" value="Chromosome"/>
</dbReference>
<comment type="catalytic activity">
    <reaction evidence="5">
        <text>Co-precorrin-5B + S-adenosyl-L-methionine = Co-precorrin-6A + S-adenosyl-L-homocysteine</text>
        <dbReference type="Rhea" id="RHEA:26285"/>
        <dbReference type="ChEBI" id="CHEBI:57856"/>
        <dbReference type="ChEBI" id="CHEBI:59789"/>
        <dbReference type="ChEBI" id="CHEBI:60063"/>
        <dbReference type="ChEBI" id="CHEBI:60064"/>
        <dbReference type="EC" id="2.1.1.195"/>
    </reaction>
</comment>
<protein>
    <recommendedName>
        <fullName evidence="5">Cobalt-precorrin-5B C(1)-methyltransferase</fullName>
        <ecNumber evidence="5">2.1.1.195</ecNumber>
    </recommendedName>
    <alternativeName>
        <fullName evidence="5">Cobalt-precorrin-6A synthase</fullName>
    </alternativeName>
</protein>
<dbReference type="GO" id="GO:0032259">
    <property type="term" value="P:methylation"/>
    <property type="evidence" value="ECO:0007669"/>
    <property type="project" value="UniProtKB-KW"/>
</dbReference>
<keyword evidence="4 5" id="KW-0949">S-adenosyl-L-methionine</keyword>
<keyword evidence="8" id="KW-1185">Reference proteome</keyword>
<comment type="function">
    <text evidence="5">Catalyzes the methylation of C-1 in cobalt-precorrin-5B to form cobalt-precorrin-6A.</text>
</comment>
<evidence type="ECO:0000256" key="2">
    <source>
        <dbReference type="ARBA" id="ARBA00022603"/>
    </source>
</evidence>
<dbReference type="RefSeq" id="WP_107888911.1">
    <property type="nucleotide sequence ID" value="NZ_CP028519.1"/>
</dbReference>
<keyword evidence="3 5" id="KW-0808">Transferase</keyword>
<comment type="similarity">
    <text evidence="5">Belongs to the CbiD family.</text>
</comment>
<gene>
    <name evidence="5 7" type="primary">cbiD</name>
    <name evidence="7" type="ORF">DAI18_05850</name>
</gene>
<dbReference type="HAMAP" id="MF_00787">
    <property type="entry name" value="CbiD"/>
    <property type="match status" value="1"/>
</dbReference>
<evidence type="ECO:0000256" key="5">
    <source>
        <dbReference type="HAMAP-Rule" id="MF_00787"/>
    </source>
</evidence>
<evidence type="ECO:0000313" key="8">
    <source>
        <dbReference type="Proteomes" id="UP000244173"/>
    </source>
</evidence>
<dbReference type="UniPathway" id="UPA00148">
    <property type="reaction ID" value="UER00227"/>
</dbReference>
<name>A0A2S0P8F5_9NEIS</name>
<reference evidence="7 8" key="1">
    <citation type="submission" date="2018-04" db="EMBL/GenBank/DDBJ databases">
        <title>Denitrifier Microvirgula.</title>
        <authorList>
            <person name="Anderson E."/>
            <person name="Jang J."/>
            <person name="Ishii S."/>
        </authorList>
    </citation>
    <scope>NUCLEOTIDE SEQUENCE [LARGE SCALE GENOMIC DNA]</scope>
    <source>
        <strain evidence="7 8">BE2.4</strain>
    </source>
</reference>
<dbReference type="EMBL" id="CP028519">
    <property type="protein sequence ID" value="AVY93621.1"/>
    <property type="molecule type" value="Genomic_DNA"/>
</dbReference>
<dbReference type="InterPro" id="IPR036074">
    <property type="entry name" value="CbiD_sf"/>
</dbReference>
<dbReference type="PANTHER" id="PTHR35863:SF1">
    <property type="entry name" value="COBALT-PRECORRIN-5B C(1)-METHYLTRANSFERASE"/>
    <property type="match status" value="1"/>
</dbReference>
<keyword evidence="1 5" id="KW-0169">Cobalamin biosynthesis</keyword>
<sequence>MNAPARRPYDLATPAPNGLRRGRTTGSCATAAVKAALLLLLRDVRASEVDISLPDPAFYLTVPVQAVGLLDGGAARAEVLKYAGDDPDNTDGATIFATVTPNGSGELRFLAAAGVGTVTLPGLRIPPGEAAINPVPREMMRRAVAEVLAGAPDPGFDLAIGCVDGEKIARRTFNPMLGIVGGISILGTSGIVEPMSLAAWMASIEIYIRVALGELPDAIAFTPGKIGRGHAAQVLGLPGTRVVQIANFVGTSLDYVEATLQERQARLGTLWVLGHPGKIAKLLDGVWDTHSGKSGMAMGGVAAVAAESGFPAALVTRIGAANTVENAVQIMANDAGDRARAFWSEIEQRVAARMQTRVPSVDRVAVRLFSMDGTPLGEAAGEAA</sequence>
<dbReference type="PIRSF" id="PIRSF026782">
    <property type="entry name" value="CbiD"/>
    <property type="match status" value="1"/>
</dbReference>
<comment type="pathway">
    <text evidence="5">Cofactor biosynthesis; adenosylcobalamin biosynthesis; cob(II)yrinate a,c-diamide from sirohydrochlorin (anaerobic route): step 6/10.</text>
</comment>
<evidence type="ECO:0000256" key="6">
    <source>
        <dbReference type="SAM" id="MobiDB-lite"/>
    </source>
</evidence>
<evidence type="ECO:0000256" key="3">
    <source>
        <dbReference type="ARBA" id="ARBA00022679"/>
    </source>
</evidence>
<dbReference type="Pfam" id="PF01888">
    <property type="entry name" value="CbiD"/>
    <property type="match status" value="1"/>
</dbReference>
<evidence type="ECO:0000313" key="7">
    <source>
        <dbReference type="EMBL" id="AVY93621.1"/>
    </source>
</evidence>
<proteinExistence type="inferred from homology"/>
<dbReference type="GO" id="GO:0019251">
    <property type="term" value="P:anaerobic cobalamin biosynthetic process"/>
    <property type="evidence" value="ECO:0007669"/>
    <property type="project" value="UniProtKB-UniRule"/>
</dbReference>
<dbReference type="NCBIfam" id="TIGR00312">
    <property type="entry name" value="cbiD"/>
    <property type="match status" value="1"/>
</dbReference>
<evidence type="ECO:0000256" key="4">
    <source>
        <dbReference type="ARBA" id="ARBA00022691"/>
    </source>
</evidence>
<dbReference type="GO" id="GO:0043780">
    <property type="term" value="F:cobalt-precorrin-5B C1-methyltransferase activity"/>
    <property type="evidence" value="ECO:0007669"/>
    <property type="project" value="RHEA"/>
</dbReference>
<dbReference type="OrthoDB" id="6439987at2"/>
<dbReference type="SUPFAM" id="SSF111342">
    <property type="entry name" value="CbiD-like"/>
    <property type="match status" value="1"/>
</dbReference>
<dbReference type="KEGG" id="maer:DAI18_05850"/>
<dbReference type="AlphaFoldDB" id="A0A2S0P8F5"/>
<dbReference type="PANTHER" id="PTHR35863">
    <property type="entry name" value="COBALT-PRECORRIN-5B C(1)-METHYLTRANSFERASE"/>
    <property type="match status" value="1"/>
</dbReference>
<dbReference type="Gene3D" id="3.30.2110.10">
    <property type="entry name" value="CbiD-like"/>
    <property type="match status" value="1"/>
</dbReference>
<accession>A0A2S0P8F5</accession>
<dbReference type="InterPro" id="IPR002748">
    <property type="entry name" value="CbiD"/>
</dbReference>
<keyword evidence="2 5" id="KW-0489">Methyltransferase</keyword>
<evidence type="ECO:0000256" key="1">
    <source>
        <dbReference type="ARBA" id="ARBA00022573"/>
    </source>
</evidence>